<evidence type="ECO:0000313" key="3">
    <source>
        <dbReference type="Proteomes" id="UP000320055"/>
    </source>
</evidence>
<dbReference type="AlphaFoldDB" id="A0A563VPG3"/>
<gene>
    <name evidence="2" type="ORF">H1P_1900010</name>
</gene>
<feature type="chain" id="PRO_5022026397" description="PEP-CTERM sorting domain-containing protein" evidence="1">
    <location>
        <begin position="29"/>
        <end position="301"/>
    </location>
</feature>
<proteinExistence type="predicted"/>
<dbReference type="NCBIfam" id="NF038133">
    <property type="entry name" value="choice_anch_L"/>
    <property type="match status" value="1"/>
</dbReference>
<dbReference type="RefSeq" id="WP_144871493.1">
    <property type="nucleotide sequence ID" value="NZ_LR213940.1"/>
</dbReference>
<evidence type="ECO:0000256" key="1">
    <source>
        <dbReference type="SAM" id="SignalP"/>
    </source>
</evidence>
<evidence type="ECO:0000313" key="2">
    <source>
        <dbReference type="EMBL" id="VEP13269.1"/>
    </source>
</evidence>
<protein>
    <recommendedName>
        <fullName evidence="4">PEP-CTERM sorting domain-containing protein</fullName>
    </recommendedName>
</protein>
<dbReference type="OrthoDB" id="573436at2"/>
<dbReference type="EMBL" id="CAACVJ010000102">
    <property type="protein sequence ID" value="VEP13269.1"/>
    <property type="molecule type" value="Genomic_DNA"/>
</dbReference>
<reference evidence="2 3" key="1">
    <citation type="submission" date="2019-01" db="EMBL/GenBank/DDBJ databases">
        <authorList>
            <person name="Brito A."/>
        </authorList>
    </citation>
    <scope>NUCLEOTIDE SEQUENCE [LARGE SCALE GENOMIC DNA]</scope>
    <source>
        <strain evidence="2">1</strain>
    </source>
</reference>
<name>A0A563VPG3_9CYAN</name>
<sequence length="301" mass="31016">MKNLLRYVSQASILGISLTVGLAGNANALTITPTNDGTALTNSILGQGITVTPGSIIYTGADGAAGFFSDAASSIGIEEGIILTSGQASSAVGPNSSDLTTTENGTAGDSDLNSLLIGSGLSSNDASILEFEFESEGGDLFFDFVFASEDYNEFANSNFIDVLGFFLDGENIALIPGTTTPVSTNNVNGGNPLGTNAQNARFYNNNDTNDGGPFFDIEYDGFTNVFTAQALGLSPGTHTIKLAVADVGDSRIDSAFFIAAKSFADVKDPVKTPESDSLLSLLAVGLVVSSSVFKCKMGSQK</sequence>
<organism evidence="2 3">
    <name type="scientific">Hyella patelloides LEGE 07179</name>
    <dbReference type="NCBI Taxonomy" id="945734"/>
    <lineage>
        <taxon>Bacteria</taxon>
        <taxon>Bacillati</taxon>
        <taxon>Cyanobacteriota</taxon>
        <taxon>Cyanophyceae</taxon>
        <taxon>Pleurocapsales</taxon>
        <taxon>Hyellaceae</taxon>
        <taxon>Hyella</taxon>
    </lineage>
</organism>
<dbReference type="InterPro" id="IPR049804">
    <property type="entry name" value="Choice_anch_L"/>
</dbReference>
<keyword evidence="1" id="KW-0732">Signal</keyword>
<evidence type="ECO:0008006" key="4">
    <source>
        <dbReference type="Google" id="ProtNLM"/>
    </source>
</evidence>
<feature type="signal peptide" evidence="1">
    <location>
        <begin position="1"/>
        <end position="28"/>
    </location>
</feature>
<dbReference type="Proteomes" id="UP000320055">
    <property type="component" value="Unassembled WGS sequence"/>
</dbReference>
<keyword evidence="3" id="KW-1185">Reference proteome</keyword>
<accession>A0A563VPG3</accession>